<protein>
    <submittedName>
        <fullName evidence="7">SCF E3 ubiquitin ligase complex F-box protein grrA</fullName>
    </submittedName>
</protein>
<dbReference type="InterPro" id="IPR050648">
    <property type="entry name" value="F-box_LRR-repeat"/>
</dbReference>
<name>A0AAV9HJT5_9PEZI</name>
<dbReference type="SUPFAM" id="SSF52047">
    <property type="entry name" value="RNI-like"/>
    <property type="match status" value="1"/>
</dbReference>
<gene>
    <name evidence="7" type="ORF">QBC42DRAFT_98481</name>
</gene>
<dbReference type="InterPro" id="IPR057207">
    <property type="entry name" value="FBXL15_LRR"/>
</dbReference>
<dbReference type="Proteomes" id="UP001321749">
    <property type="component" value="Unassembled WGS sequence"/>
</dbReference>
<dbReference type="Gene3D" id="3.80.10.10">
    <property type="entry name" value="Ribonuclease Inhibitor"/>
    <property type="match status" value="2"/>
</dbReference>
<evidence type="ECO:0000256" key="1">
    <source>
        <dbReference type="ARBA" id="ARBA00022614"/>
    </source>
</evidence>
<evidence type="ECO:0000259" key="5">
    <source>
        <dbReference type="Pfam" id="PF12937"/>
    </source>
</evidence>
<dbReference type="InterPro" id="IPR032675">
    <property type="entry name" value="LRR_dom_sf"/>
</dbReference>
<dbReference type="AlphaFoldDB" id="A0AAV9HJT5"/>
<feature type="compositionally biased region" description="Pro residues" evidence="4">
    <location>
        <begin position="716"/>
        <end position="725"/>
    </location>
</feature>
<reference evidence="7" key="2">
    <citation type="submission" date="2023-06" db="EMBL/GenBank/DDBJ databases">
        <authorList>
            <consortium name="Lawrence Berkeley National Laboratory"/>
            <person name="Mondo S.J."/>
            <person name="Hensen N."/>
            <person name="Bonometti L."/>
            <person name="Westerberg I."/>
            <person name="Brannstrom I.O."/>
            <person name="Guillou S."/>
            <person name="Cros-Aarteil S."/>
            <person name="Calhoun S."/>
            <person name="Haridas S."/>
            <person name="Kuo A."/>
            <person name="Pangilinan J."/>
            <person name="Riley R."/>
            <person name="Labutti K."/>
            <person name="Andreopoulos B."/>
            <person name="Lipzen A."/>
            <person name="Chen C."/>
            <person name="Yanf M."/>
            <person name="Daum C."/>
            <person name="Ng V."/>
            <person name="Clum A."/>
            <person name="Steindorff A."/>
            <person name="Ohm R."/>
            <person name="Martin F."/>
            <person name="Silar P."/>
            <person name="Natvig D."/>
            <person name="Lalanne C."/>
            <person name="Gautier V."/>
            <person name="Ament-Velasquez S.L."/>
            <person name="Kruys A."/>
            <person name="Hutchinson M.I."/>
            <person name="Powell A.J."/>
            <person name="Barry K."/>
            <person name="Miller A.N."/>
            <person name="Grigoriev I.V."/>
            <person name="Debuchy R."/>
            <person name="Gladieux P."/>
            <person name="Thoren M.H."/>
            <person name="Johannesson H."/>
        </authorList>
    </citation>
    <scope>NUCLEOTIDE SEQUENCE</scope>
    <source>
        <strain evidence="7">PSN324</strain>
    </source>
</reference>
<dbReference type="GO" id="GO:0019005">
    <property type="term" value="C:SCF ubiquitin ligase complex"/>
    <property type="evidence" value="ECO:0007669"/>
    <property type="project" value="UniProtKB-ARBA"/>
</dbReference>
<keyword evidence="2" id="KW-0677">Repeat</keyword>
<organism evidence="7 8">
    <name type="scientific">Cladorrhinum samala</name>
    <dbReference type="NCBI Taxonomy" id="585594"/>
    <lineage>
        <taxon>Eukaryota</taxon>
        <taxon>Fungi</taxon>
        <taxon>Dikarya</taxon>
        <taxon>Ascomycota</taxon>
        <taxon>Pezizomycotina</taxon>
        <taxon>Sordariomycetes</taxon>
        <taxon>Sordariomycetidae</taxon>
        <taxon>Sordariales</taxon>
        <taxon>Podosporaceae</taxon>
        <taxon>Cladorrhinum</taxon>
    </lineage>
</organism>
<feature type="region of interest" description="Disordered" evidence="4">
    <location>
        <begin position="772"/>
        <end position="813"/>
    </location>
</feature>
<feature type="region of interest" description="Disordered" evidence="4">
    <location>
        <begin position="1"/>
        <end position="63"/>
    </location>
</feature>
<feature type="compositionally biased region" description="Basic and acidic residues" evidence="4">
    <location>
        <begin position="32"/>
        <end position="43"/>
    </location>
</feature>
<proteinExistence type="predicted"/>
<evidence type="ECO:0000313" key="7">
    <source>
        <dbReference type="EMBL" id="KAK4461005.1"/>
    </source>
</evidence>
<reference evidence="7" key="1">
    <citation type="journal article" date="2023" name="Mol. Phylogenet. Evol.">
        <title>Genome-scale phylogeny and comparative genomics of the fungal order Sordariales.</title>
        <authorList>
            <person name="Hensen N."/>
            <person name="Bonometti L."/>
            <person name="Westerberg I."/>
            <person name="Brannstrom I.O."/>
            <person name="Guillou S."/>
            <person name="Cros-Aarteil S."/>
            <person name="Calhoun S."/>
            <person name="Haridas S."/>
            <person name="Kuo A."/>
            <person name="Mondo S."/>
            <person name="Pangilinan J."/>
            <person name="Riley R."/>
            <person name="LaButti K."/>
            <person name="Andreopoulos B."/>
            <person name="Lipzen A."/>
            <person name="Chen C."/>
            <person name="Yan M."/>
            <person name="Daum C."/>
            <person name="Ng V."/>
            <person name="Clum A."/>
            <person name="Steindorff A."/>
            <person name="Ohm R.A."/>
            <person name="Martin F."/>
            <person name="Silar P."/>
            <person name="Natvig D.O."/>
            <person name="Lalanne C."/>
            <person name="Gautier V."/>
            <person name="Ament-Velasquez S.L."/>
            <person name="Kruys A."/>
            <person name="Hutchinson M.I."/>
            <person name="Powell A.J."/>
            <person name="Barry K."/>
            <person name="Miller A.N."/>
            <person name="Grigoriev I.V."/>
            <person name="Debuchy R."/>
            <person name="Gladieux P."/>
            <person name="Hiltunen Thoren M."/>
            <person name="Johannesson H."/>
        </authorList>
    </citation>
    <scope>NUCLEOTIDE SEQUENCE</scope>
    <source>
        <strain evidence="7">PSN324</strain>
    </source>
</reference>
<dbReference type="Pfam" id="PF25372">
    <property type="entry name" value="DUF7885"/>
    <property type="match status" value="1"/>
</dbReference>
<dbReference type="PANTHER" id="PTHR13382:SF67">
    <property type="entry name" value="SCF E3 UBIQUITIN LIGASE COMPLEX F-BOX PROTEIN POF2"/>
    <property type="match status" value="1"/>
</dbReference>
<evidence type="ECO:0000256" key="2">
    <source>
        <dbReference type="ARBA" id="ARBA00022737"/>
    </source>
</evidence>
<dbReference type="InterPro" id="IPR001810">
    <property type="entry name" value="F-box_dom"/>
</dbReference>
<dbReference type="SUPFAM" id="SSF81383">
    <property type="entry name" value="F-box domain"/>
    <property type="match status" value="1"/>
</dbReference>
<evidence type="ECO:0000313" key="8">
    <source>
        <dbReference type="Proteomes" id="UP001321749"/>
    </source>
</evidence>
<dbReference type="EMBL" id="MU864999">
    <property type="protein sequence ID" value="KAK4461005.1"/>
    <property type="molecule type" value="Genomic_DNA"/>
</dbReference>
<dbReference type="SMART" id="SM00367">
    <property type="entry name" value="LRR_CC"/>
    <property type="match status" value="11"/>
</dbReference>
<comment type="caution">
    <text evidence="7">The sequence shown here is derived from an EMBL/GenBank/DDBJ whole genome shotgun (WGS) entry which is preliminary data.</text>
</comment>
<feature type="region of interest" description="Disordered" evidence="4">
    <location>
        <begin position="689"/>
        <end position="736"/>
    </location>
</feature>
<dbReference type="Pfam" id="PF12937">
    <property type="entry name" value="F-box-like"/>
    <property type="match status" value="1"/>
</dbReference>
<dbReference type="InterPro" id="IPR006553">
    <property type="entry name" value="Leu-rich_rpt_Cys-con_subtyp"/>
</dbReference>
<dbReference type="PANTHER" id="PTHR13382">
    <property type="entry name" value="MITOCHONDRIAL ATP SYNTHASE COUPLING FACTOR B"/>
    <property type="match status" value="1"/>
</dbReference>
<feature type="domain" description="F-box" evidence="5">
    <location>
        <begin position="95"/>
        <end position="139"/>
    </location>
</feature>
<keyword evidence="3" id="KW-0833">Ubl conjugation pathway</keyword>
<feature type="domain" description="F-box/LRR-repeat protein 15-like leucin rich repeat" evidence="6">
    <location>
        <begin position="262"/>
        <end position="474"/>
    </location>
</feature>
<dbReference type="InterPro" id="IPR036047">
    <property type="entry name" value="F-box-like_dom_sf"/>
</dbReference>
<keyword evidence="8" id="KW-1185">Reference proteome</keyword>
<accession>A0AAV9HJT5</accession>
<feature type="compositionally biased region" description="Polar residues" evidence="4">
    <location>
        <begin position="783"/>
        <end position="799"/>
    </location>
</feature>
<dbReference type="FunFam" id="3.80.10.10:FF:000251">
    <property type="entry name" value="Ubiquitin ligase complex F-box protein GRR1"/>
    <property type="match status" value="1"/>
</dbReference>
<keyword evidence="1" id="KW-0433">Leucine-rich repeat</keyword>
<evidence type="ECO:0000259" key="6">
    <source>
        <dbReference type="Pfam" id="PF25372"/>
    </source>
</evidence>
<evidence type="ECO:0000256" key="4">
    <source>
        <dbReference type="SAM" id="MobiDB-lite"/>
    </source>
</evidence>
<sequence length="813" mass="88690">MRQRASLDIIADGDTDGTVAAVPLSDDAEAEIDARRRVPEDSRSTSSTSSPAPPDNEESDFFLNANDSQSSLGVPNLGDMQVADDDDDECVPPVNRLPNEILIAIFAKLSSLSDVLHVMLTCKRWSRNAVDILWHRPSCTTWDKHNLICRTLSVDDPYFHYRDFIKRLNLASLHESVNDGSVVPLASCNRVERLTLTNCKNLTDSGLIPLITNNTHLLALDISNDDQITEQSMFAIAEQCKRLQGLNITGCGRISNESLINLAKNCRYLKRLKLNDCHQVNDEAVLAFANHCPNILEIDLHQCRLIGNEPVTALVEKGQALRELRLANCELIEDSAFLSLPDKTYEHLRILDLTSCAKLTDRAVQKIIEVAPRLRNLVFAKCKNLTDAAVYSISSLGKNLHFLHLGHCIHITDDAVKRLVACCNRIRYIDLGCCTHLTDESVTRLATLPKLKRIGLVKCANITDKSVIALAKANQRSRMRKDAYGNVIPNEYYGNHHSSLERVHLSYCINLTVKVRKCTHSTRPCLNLMFPPPLSQSILQLLNSCPRLTHLSLTGVQAFLRDDLEGYSRPAPSEFTEHQRSVFCVFSGQGVINLRKYLNTEQRTFAGNHNADNHGTATDVNGHPLPAGVLAAQLQNGDVTLDDTEGDLVDDDDGLDDGNEMAIDVLAQPMHNPNNVGMNPLPPGVIAVPPPVPGLQPNPTLNPFQQGQHQDAPLALWPPPSPRHPGPNSNGSAFNANINNDEFGLVAHMQHHTLAGNPASLPLGLASRVASRVAQGNGEGPSAVTSGSISAAAQPQDGSAGNLPSHDSGSAGL</sequence>
<dbReference type="GO" id="GO:0005737">
    <property type="term" value="C:cytoplasm"/>
    <property type="evidence" value="ECO:0007669"/>
    <property type="project" value="TreeGrafter"/>
</dbReference>
<evidence type="ECO:0000256" key="3">
    <source>
        <dbReference type="ARBA" id="ARBA00022786"/>
    </source>
</evidence>